<evidence type="ECO:0000313" key="2">
    <source>
        <dbReference type="EMBL" id="GIN61626.1"/>
    </source>
</evidence>
<reference evidence="2" key="1">
    <citation type="submission" date="2021-03" db="EMBL/GenBank/DDBJ databases">
        <title>Antimicrobial resistance genes in bacteria isolated from Japanese honey, and their potential for conferring macrolide and lincosamide resistance in the American foulbrood pathogen Paenibacillus larvae.</title>
        <authorList>
            <person name="Okamoto M."/>
            <person name="Kumagai M."/>
            <person name="Kanamori H."/>
            <person name="Takamatsu D."/>
        </authorList>
    </citation>
    <scope>NUCLEOTIDE SEQUENCE</scope>
    <source>
        <strain evidence="2">J27TS8</strain>
    </source>
</reference>
<gene>
    <name evidence="2" type="ORF">J27TS8_16190</name>
</gene>
<evidence type="ECO:0000256" key="1">
    <source>
        <dbReference type="SAM" id="MobiDB-lite"/>
    </source>
</evidence>
<dbReference type="Proteomes" id="UP000682111">
    <property type="component" value="Unassembled WGS sequence"/>
</dbReference>
<sequence length="128" mass="14943">MIKNRQHTRDRSKGIQVYKETINRQFKDQENALKFVNEVAQQYPRYVRDQLQVIQYAITHFRPQIEKALAVCLKKQLWSANDLHDIAQHLTRLKKGKDISPASIEAKKDTPATKASSKKGSRILYEHN</sequence>
<dbReference type="RefSeq" id="WP_095308236.1">
    <property type="nucleotide sequence ID" value="NZ_BORC01000002.1"/>
</dbReference>
<comment type="caution">
    <text evidence="2">The sequence shown here is derived from an EMBL/GenBank/DDBJ whole genome shotgun (WGS) entry which is preliminary data.</text>
</comment>
<name>A0A920BTG6_9BACI</name>
<feature type="region of interest" description="Disordered" evidence="1">
    <location>
        <begin position="97"/>
        <end position="128"/>
    </location>
</feature>
<protein>
    <submittedName>
        <fullName evidence="2">Uncharacterized protein</fullName>
    </submittedName>
</protein>
<accession>A0A920BTG6</accession>
<proteinExistence type="predicted"/>
<dbReference type="EMBL" id="BORC01000002">
    <property type="protein sequence ID" value="GIN61626.1"/>
    <property type="molecule type" value="Genomic_DNA"/>
</dbReference>
<evidence type="ECO:0000313" key="3">
    <source>
        <dbReference type="Proteomes" id="UP000682111"/>
    </source>
</evidence>
<dbReference type="AlphaFoldDB" id="A0A920BTG6"/>
<keyword evidence="3" id="KW-1185">Reference proteome</keyword>
<organism evidence="2 3">
    <name type="scientific">Robertmurraya siralis</name>
    <dbReference type="NCBI Taxonomy" id="77777"/>
    <lineage>
        <taxon>Bacteria</taxon>
        <taxon>Bacillati</taxon>
        <taxon>Bacillota</taxon>
        <taxon>Bacilli</taxon>
        <taxon>Bacillales</taxon>
        <taxon>Bacillaceae</taxon>
        <taxon>Robertmurraya</taxon>
    </lineage>
</organism>